<dbReference type="EMBL" id="WJKJ01000290">
    <property type="protein sequence ID" value="MBD3365276.1"/>
    <property type="molecule type" value="Genomic_DNA"/>
</dbReference>
<keyword evidence="1" id="KW-0812">Transmembrane</keyword>
<organism evidence="2 3">
    <name type="scientific">candidate division WOR-3 bacterium</name>
    <dbReference type="NCBI Taxonomy" id="2052148"/>
    <lineage>
        <taxon>Bacteria</taxon>
        <taxon>Bacteria division WOR-3</taxon>
    </lineage>
</organism>
<sequence>MNKDCDSVKKGGTRWWTWMVVGVVAAAMCAGFVFRYELFGSDCVRAVRRIGRENEAGFLKPLRTVKDEVLADTIKAGFDALDSLQCSDAKRYFNSASNLTADSAIRFVLSSLIQECDLESNGVR</sequence>
<comment type="caution">
    <text evidence="2">The sequence shown here is derived from an EMBL/GenBank/DDBJ whole genome shotgun (WGS) entry which is preliminary data.</text>
</comment>
<evidence type="ECO:0000256" key="1">
    <source>
        <dbReference type="SAM" id="Phobius"/>
    </source>
</evidence>
<gene>
    <name evidence="2" type="ORF">GF359_08685</name>
</gene>
<keyword evidence="1" id="KW-0472">Membrane</keyword>
<name>A0A9D5QDP8_UNCW3</name>
<protein>
    <submittedName>
        <fullName evidence="2">Uncharacterized protein</fullName>
    </submittedName>
</protein>
<accession>A0A9D5QDP8</accession>
<proteinExistence type="predicted"/>
<feature type="transmembrane region" description="Helical" evidence="1">
    <location>
        <begin position="15"/>
        <end position="36"/>
    </location>
</feature>
<keyword evidence="1" id="KW-1133">Transmembrane helix</keyword>
<evidence type="ECO:0000313" key="2">
    <source>
        <dbReference type="EMBL" id="MBD3365276.1"/>
    </source>
</evidence>
<reference evidence="2" key="1">
    <citation type="submission" date="2019-11" db="EMBL/GenBank/DDBJ databases">
        <title>Microbial mats filling the niche in hypersaline microbial mats.</title>
        <authorList>
            <person name="Wong H.L."/>
            <person name="Macleod F.I."/>
            <person name="White R.A. III"/>
            <person name="Burns B.P."/>
        </authorList>
    </citation>
    <scope>NUCLEOTIDE SEQUENCE</scope>
    <source>
        <strain evidence="2">Bin_327</strain>
    </source>
</reference>
<evidence type="ECO:0000313" key="3">
    <source>
        <dbReference type="Proteomes" id="UP000630660"/>
    </source>
</evidence>
<dbReference type="AlphaFoldDB" id="A0A9D5QDP8"/>
<dbReference type="Proteomes" id="UP000630660">
    <property type="component" value="Unassembled WGS sequence"/>
</dbReference>